<proteinExistence type="predicted"/>
<dbReference type="Proteomes" id="UP000252139">
    <property type="component" value="Unassembled WGS sequence"/>
</dbReference>
<dbReference type="OrthoDB" id="197068at2759"/>
<dbReference type="STRING" id="86630.A0A367K9C1"/>
<accession>A0A367K9C1</accession>
<evidence type="ECO:0000313" key="1">
    <source>
        <dbReference type="EMBL" id="RCH98767.1"/>
    </source>
</evidence>
<comment type="caution">
    <text evidence="1">The sequence shown here is derived from an EMBL/GenBank/DDBJ whole genome shotgun (WGS) entry which is preliminary data.</text>
</comment>
<dbReference type="SUPFAM" id="SSF56796">
    <property type="entry name" value="Dehydroquinate synthase-like"/>
    <property type="match status" value="1"/>
</dbReference>
<reference evidence="1 2" key="1">
    <citation type="journal article" date="2018" name="G3 (Bethesda)">
        <title>Phylogenetic and Phylogenomic Definition of Rhizopus Species.</title>
        <authorList>
            <person name="Gryganskyi A.P."/>
            <person name="Golan J."/>
            <person name="Dolatabadi S."/>
            <person name="Mondo S."/>
            <person name="Robb S."/>
            <person name="Idnurm A."/>
            <person name="Muszewska A."/>
            <person name="Steczkiewicz K."/>
            <person name="Masonjones S."/>
            <person name="Liao H.L."/>
            <person name="Gajdeczka M.T."/>
            <person name="Anike F."/>
            <person name="Vuek A."/>
            <person name="Anishchenko I.M."/>
            <person name="Voigt K."/>
            <person name="de Hoog G.S."/>
            <person name="Smith M.E."/>
            <person name="Heitman J."/>
            <person name="Vilgalys R."/>
            <person name="Stajich J.E."/>
        </authorList>
    </citation>
    <scope>NUCLEOTIDE SEQUENCE [LARGE SCALE GENOMIC DNA]</scope>
    <source>
        <strain evidence="1 2">CBS 357.93</strain>
    </source>
</reference>
<gene>
    <name evidence="1" type="primary">ARO1_2</name>
    <name evidence="1" type="ORF">CU097_001991</name>
</gene>
<keyword evidence="2" id="KW-1185">Reference proteome</keyword>
<dbReference type="AlphaFoldDB" id="A0A367K9C1"/>
<name>A0A367K9C1_RHIAZ</name>
<dbReference type="Gene3D" id="3.40.50.1970">
    <property type="match status" value="1"/>
</dbReference>
<evidence type="ECO:0000313" key="2">
    <source>
        <dbReference type="Proteomes" id="UP000252139"/>
    </source>
</evidence>
<dbReference type="EMBL" id="PJQL01000172">
    <property type="protein sequence ID" value="RCH98767.1"/>
    <property type="molecule type" value="Genomic_DNA"/>
</dbReference>
<feature type="non-terminal residue" evidence="1">
    <location>
        <position position="1"/>
    </location>
</feature>
<organism evidence="1 2">
    <name type="scientific">Rhizopus azygosporus</name>
    <name type="common">Rhizopus microsporus var. azygosporus</name>
    <dbReference type="NCBI Taxonomy" id="86630"/>
    <lineage>
        <taxon>Eukaryota</taxon>
        <taxon>Fungi</taxon>
        <taxon>Fungi incertae sedis</taxon>
        <taxon>Mucoromycota</taxon>
        <taxon>Mucoromycotina</taxon>
        <taxon>Mucoromycetes</taxon>
        <taxon>Mucorales</taxon>
        <taxon>Mucorineae</taxon>
        <taxon>Rhizopodaceae</taxon>
        <taxon>Rhizopus</taxon>
    </lineage>
</organism>
<sequence>SIAVGFHLAEYLIRDVLTNISASNYALIADSNLVSIYLDEYVQVSKSVSDELFASKGLQAPRLFTRALPPGEMTKSRKIMADIENWLLSNAVTRDTCFLAMGTQSQYLFEYNSIGLSTTITL</sequence>
<protein>
    <submittedName>
        <fullName evidence="1">3-dehydroquinate dehydratase (3-dehydroquinase)</fullName>
    </submittedName>
</protein>